<gene>
    <name evidence="1" type="ORF">HK100_009595</name>
</gene>
<comment type="caution">
    <text evidence="1">The sequence shown here is derived from an EMBL/GenBank/DDBJ whole genome shotgun (WGS) entry which is preliminary data.</text>
</comment>
<evidence type="ECO:0000313" key="2">
    <source>
        <dbReference type="Proteomes" id="UP001211907"/>
    </source>
</evidence>
<accession>A0AAD5SN66</accession>
<name>A0AAD5SN66_9FUNG</name>
<sequence length="132" mass="15409">LFIAVIVNNLQTARKLINDRRAKKTTMRRIGEIDSVDSFEQLLRRTNAKDLEREAEELRRREAELENELLKEGGIVEELLGIENYYPAGLPERTKELLSDYFLQMASLEYNLHAYDKIQKVLDELVDIGKDK</sequence>
<feature type="non-terminal residue" evidence="1">
    <location>
        <position position="1"/>
    </location>
</feature>
<proteinExistence type="predicted"/>
<dbReference type="AlphaFoldDB" id="A0AAD5SN66"/>
<dbReference type="EMBL" id="JADGJH010004978">
    <property type="protein sequence ID" value="KAJ3082751.1"/>
    <property type="molecule type" value="Genomic_DNA"/>
</dbReference>
<keyword evidence="2" id="KW-1185">Reference proteome</keyword>
<protein>
    <submittedName>
        <fullName evidence="1">Uncharacterized protein</fullName>
    </submittedName>
</protein>
<evidence type="ECO:0000313" key="1">
    <source>
        <dbReference type="EMBL" id="KAJ3082751.1"/>
    </source>
</evidence>
<dbReference type="Proteomes" id="UP001211907">
    <property type="component" value="Unassembled WGS sequence"/>
</dbReference>
<organism evidence="1 2">
    <name type="scientific">Physocladia obscura</name>
    <dbReference type="NCBI Taxonomy" id="109957"/>
    <lineage>
        <taxon>Eukaryota</taxon>
        <taxon>Fungi</taxon>
        <taxon>Fungi incertae sedis</taxon>
        <taxon>Chytridiomycota</taxon>
        <taxon>Chytridiomycota incertae sedis</taxon>
        <taxon>Chytridiomycetes</taxon>
        <taxon>Chytridiales</taxon>
        <taxon>Chytriomycetaceae</taxon>
        <taxon>Physocladia</taxon>
    </lineage>
</organism>
<reference evidence="1" key="1">
    <citation type="submission" date="2020-05" db="EMBL/GenBank/DDBJ databases">
        <title>Phylogenomic resolution of chytrid fungi.</title>
        <authorList>
            <person name="Stajich J.E."/>
            <person name="Amses K."/>
            <person name="Simmons R."/>
            <person name="Seto K."/>
            <person name="Myers J."/>
            <person name="Bonds A."/>
            <person name="Quandt C.A."/>
            <person name="Barry K."/>
            <person name="Liu P."/>
            <person name="Grigoriev I."/>
            <person name="Longcore J.E."/>
            <person name="James T.Y."/>
        </authorList>
    </citation>
    <scope>NUCLEOTIDE SEQUENCE</scope>
    <source>
        <strain evidence="1">JEL0513</strain>
    </source>
</reference>